<dbReference type="RefSeq" id="WP_235705442.1">
    <property type="nucleotide sequence ID" value="NZ_JAKGBZ010000040.1"/>
</dbReference>
<dbReference type="InterPro" id="IPR036388">
    <property type="entry name" value="WH-like_DNA-bd_sf"/>
</dbReference>
<dbReference type="InterPro" id="IPR000847">
    <property type="entry name" value="LysR_HTH_N"/>
</dbReference>
<keyword evidence="4" id="KW-0804">Transcription</keyword>
<keyword evidence="7" id="KW-1185">Reference proteome</keyword>
<protein>
    <submittedName>
        <fullName evidence="6">LysR family transcriptional regulator</fullName>
    </submittedName>
</protein>
<dbReference type="InterPro" id="IPR036390">
    <property type="entry name" value="WH_DNA-bd_sf"/>
</dbReference>
<evidence type="ECO:0000256" key="4">
    <source>
        <dbReference type="ARBA" id="ARBA00023163"/>
    </source>
</evidence>
<evidence type="ECO:0000256" key="3">
    <source>
        <dbReference type="ARBA" id="ARBA00023125"/>
    </source>
</evidence>
<dbReference type="Proteomes" id="UP001521209">
    <property type="component" value="Unassembled WGS sequence"/>
</dbReference>
<dbReference type="PANTHER" id="PTHR30346">
    <property type="entry name" value="TRANSCRIPTIONAL DUAL REGULATOR HCAR-RELATED"/>
    <property type="match status" value="1"/>
</dbReference>
<name>A0ABS9E293_9PROT</name>
<evidence type="ECO:0000256" key="2">
    <source>
        <dbReference type="ARBA" id="ARBA00023015"/>
    </source>
</evidence>
<dbReference type="CDD" id="cd05466">
    <property type="entry name" value="PBP2_LTTR_substrate"/>
    <property type="match status" value="1"/>
</dbReference>
<comment type="caution">
    <text evidence="6">The sequence shown here is derived from an EMBL/GenBank/DDBJ whole genome shotgun (WGS) entry which is preliminary data.</text>
</comment>
<evidence type="ECO:0000313" key="7">
    <source>
        <dbReference type="Proteomes" id="UP001521209"/>
    </source>
</evidence>
<keyword evidence="2" id="KW-0805">Transcription regulation</keyword>
<dbReference type="InterPro" id="IPR005119">
    <property type="entry name" value="LysR_subst-bd"/>
</dbReference>
<keyword evidence="3" id="KW-0238">DNA-binding</keyword>
<dbReference type="PROSITE" id="PS50931">
    <property type="entry name" value="HTH_LYSR"/>
    <property type="match status" value="1"/>
</dbReference>
<dbReference type="Pfam" id="PF00126">
    <property type="entry name" value="HTH_1"/>
    <property type="match status" value="1"/>
</dbReference>
<dbReference type="SUPFAM" id="SSF53850">
    <property type="entry name" value="Periplasmic binding protein-like II"/>
    <property type="match status" value="1"/>
</dbReference>
<gene>
    <name evidence="6" type="ORF">L2A60_15910</name>
</gene>
<evidence type="ECO:0000259" key="5">
    <source>
        <dbReference type="PROSITE" id="PS50931"/>
    </source>
</evidence>
<dbReference type="SUPFAM" id="SSF46785">
    <property type="entry name" value="Winged helix' DNA-binding domain"/>
    <property type="match status" value="1"/>
</dbReference>
<proteinExistence type="inferred from homology"/>
<dbReference type="PANTHER" id="PTHR30346:SF28">
    <property type="entry name" value="HTH-TYPE TRANSCRIPTIONAL REGULATOR CYNR"/>
    <property type="match status" value="1"/>
</dbReference>
<dbReference type="EMBL" id="JAKGBZ010000040">
    <property type="protein sequence ID" value="MCF3948160.1"/>
    <property type="molecule type" value="Genomic_DNA"/>
</dbReference>
<evidence type="ECO:0000256" key="1">
    <source>
        <dbReference type="ARBA" id="ARBA00009437"/>
    </source>
</evidence>
<dbReference type="Gene3D" id="1.10.10.10">
    <property type="entry name" value="Winged helix-like DNA-binding domain superfamily/Winged helix DNA-binding domain"/>
    <property type="match status" value="1"/>
</dbReference>
<feature type="domain" description="HTH lysR-type" evidence="5">
    <location>
        <begin position="1"/>
        <end position="58"/>
    </location>
</feature>
<reference evidence="6 7" key="1">
    <citation type="submission" date="2022-01" db="EMBL/GenBank/DDBJ databases">
        <authorList>
            <person name="Won M."/>
            <person name="Kim S.-J."/>
            <person name="Kwon S.-W."/>
        </authorList>
    </citation>
    <scope>NUCLEOTIDE SEQUENCE [LARGE SCALE GENOMIC DNA]</scope>
    <source>
        <strain evidence="6 7">KCTC 23505</strain>
    </source>
</reference>
<sequence>MELTQVRYFVALSRTLNFTRAAEVCNVSQPALTRAIQRLEEELGGALLFRERNLTQMTELGRSMLPHLETMLNAAESAASLAEARRRQPPSTLKIGLGPGIAAGAIAFAIREVASILPDLAVRFEEAGPAALAEQMLADMLDCALLPADCELPERLNHWPLYEERAIVVVPSAHPLAGRQSITAADLLGETLLLGERCGGFAGRIGPESGLQFRLRRCGGSWAHLLDLVGAGLGVAILSERLAIPAPLIACRLGEPDMTRGIELAAVAGRPQGPAVSGFIKLCRARRGKAFGLS</sequence>
<dbReference type="Gene3D" id="3.40.190.10">
    <property type="entry name" value="Periplasmic binding protein-like II"/>
    <property type="match status" value="2"/>
</dbReference>
<organism evidence="6 7">
    <name type="scientific">Acidiphilium iwatense</name>
    <dbReference type="NCBI Taxonomy" id="768198"/>
    <lineage>
        <taxon>Bacteria</taxon>
        <taxon>Pseudomonadati</taxon>
        <taxon>Pseudomonadota</taxon>
        <taxon>Alphaproteobacteria</taxon>
        <taxon>Acetobacterales</taxon>
        <taxon>Acidocellaceae</taxon>
        <taxon>Acidiphilium</taxon>
    </lineage>
</organism>
<evidence type="ECO:0000313" key="6">
    <source>
        <dbReference type="EMBL" id="MCF3948160.1"/>
    </source>
</evidence>
<comment type="similarity">
    <text evidence="1">Belongs to the LysR transcriptional regulatory family.</text>
</comment>
<dbReference type="Pfam" id="PF03466">
    <property type="entry name" value="LysR_substrate"/>
    <property type="match status" value="1"/>
</dbReference>
<dbReference type="PRINTS" id="PR00039">
    <property type="entry name" value="HTHLYSR"/>
</dbReference>
<accession>A0ABS9E293</accession>